<feature type="transmembrane region" description="Helical" evidence="3">
    <location>
        <begin position="919"/>
        <end position="939"/>
    </location>
</feature>
<keyword evidence="3" id="KW-1133">Transmembrane helix</keyword>
<sequence>MGGGPLNQNNNIPGPTYPYTEVPEQQASYEQQQQQYLAEQSRKRQEYQKRSNYNPFLNRQPSWTSQTASSSSSFAPVYPSYDPTEFQVDPVPLSAPVLPPVPAAYRTPSSVFINPPSVSVNPPSVFISPTVFSRPEPENEPIPTNKNPVRLIYTKSGFYLKSTNPMVSQSIHGFLAIFSKSMENVDICLGWIPEYLIEPHDIAKFIELDGTLASDHGFPKIDLNMGQAETMTISLKNTHSLYVCPPSTAGQGSIVVTSKSGDMMKPIWYSATINTGDLQADLNSWPGYDIIDIINAFCPLQSSAETQFVHLVGKPITATNTSPIPTSASIAHASSDSVIKAVERARWSLLERLSKLTQFSRDTAAQVFSHAFQTNHTVRNTVNEYQMASQYLQRWGTHANAENEYYLMDDTDGLLYGMPEISGPAPIHTRREPVSPEEWIALFDQDGRLSVSTDVVKHLVFQSGLDSDIRIEAWKFLLGVYPWKSTFDEREAIRRSRAEAYYSIKAKWFDNMEIRNSKEFKDEKHRIDKDVHRTDRSQEAFVGEDLPNPDLDMCVGTNANLEIMKDILVTYNYHNTDLGYVQGMSDLLAPLFVAMGDEAMAFWVFSLFMERMQSNFYIDQSGMHGQLKTLDGLIRFMDPVLYKRLEETETSNLFFCFRWLLVWFKREFEWEDVIRLWEVLWTDHLSDKMILFIALAVIDAHRDVILKELNQFDEILKYINDLTGNIPLEPTLQRAEVLFYQFESKIRAMQHKKSLLEDQLQIRSVWNSSERVLIQERIEKLQIPDNLLSFSDAEQNDTTNLYKTLNLTKSATQDEIKKAYRKLALRYHPDKNPNCEDQFRTVNHAYEILSDPQKRRIYDRYGSVGLNMADTMGGAMFLDPEVEAMVLAFFCLLSIILVSLLIWLIFICLRVDGSVRWPWSVVFIPLWIVDGFVLWATIYRMKNYDAAKNEELNRTQQQQQQQQQEEEDDMDEQDGLLSGSTSTSKLQHRYNQFIPFIQCCLALVFQVLVVLCLDDHFDGNIGIVFIPFYLYQAINTVKNGRKGWSTRAVIFVQMTFILLQLEYIRKGYSWFIVFIPLYCLGLFNFFKLYQLYKKFAGHLQGPEAKQGKMLVMVCSVIYSLLAVLFYTVLGLIARRLDGSSSIKLSVILIPVFIILSVLLCCTGCCFPCMLMASSLPMDDTEDPSEPLQPQQVVNANRRITE</sequence>
<keyword evidence="7" id="KW-1185">Reference proteome</keyword>
<evidence type="ECO:0000259" key="5">
    <source>
        <dbReference type="PROSITE" id="PS50086"/>
    </source>
</evidence>
<reference evidence="6 7" key="1">
    <citation type="submission" date="2024-04" db="EMBL/GenBank/DDBJ databases">
        <title>genome sequences of Mucor flavus KT1a and Helicostylum pulchrum KT1b strains isolated from the surface of a dry-aged beef.</title>
        <authorList>
            <person name="Toyotome T."/>
            <person name="Hosono M."/>
            <person name="Torimaru M."/>
            <person name="Fukuda K."/>
            <person name="Mikami N."/>
        </authorList>
    </citation>
    <scope>NUCLEOTIDE SEQUENCE [LARGE SCALE GENOMIC DNA]</scope>
    <source>
        <strain evidence="6 7">KT1a</strain>
    </source>
</reference>
<organism evidence="6 7">
    <name type="scientific">Mucor flavus</name>
    <dbReference type="NCBI Taxonomy" id="439312"/>
    <lineage>
        <taxon>Eukaryota</taxon>
        <taxon>Fungi</taxon>
        <taxon>Fungi incertae sedis</taxon>
        <taxon>Mucoromycota</taxon>
        <taxon>Mucoromycotina</taxon>
        <taxon>Mucoromycetes</taxon>
        <taxon>Mucorales</taxon>
        <taxon>Mucorineae</taxon>
        <taxon>Mucoraceae</taxon>
        <taxon>Mucor</taxon>
    </lineage>
</organism>
<feature type="transmembrane region" description="Helical" evidence="3">
    <location>
        <begin position="993"/>
        <end position="1013"/>
    </location>
</feature>
<comment type="caution">
    <text evidence="6">The sequence shown here is derived from an EMBL/GenBank/DDBJ whole genome shotgun (WGS) entry which is preliminary data.</text>
</comment>
<gene>
    <name evidence="6" type="ORF">MFLAVUS_006572</name>
</gene>
<feature type="region of interest" description="Disordered" evidence="2">
    <location>
        <begin position="1180"/>
        <end position="1201"/>
    </location>
</feature>
<feature type="transmembrane region" description="Helical" evidence="3">
    <location>
        <begin position="587"/>
        <end position="608"/>
    </location>
</feature>
<protein>
    <submittedName>
        <fullName evidence="6">Uncharacterized protein</fullName>
    </submittedName>
</protein>
<keyword evidence="3" id="KW-0472">Membrane</keyword>
<dbReference type="CDD" id="cd06257">
    <property type="entry name" value="DnaJ"/>
    <property type="match status" value="1"/>
</dbReference>
<feature type="transmembrane region" description="Helical" evidence="3">
    <location>
        <begin position="1019"/>
        <end position="1037"/>
    </location>
</feature>
<feature type="domain" description="Rab-GAP TBC" evidence="5">
    <location>
        <begin position="464"/>
        <end position="684"/>
    </location>
</feature>
<name>A0ABP9Z1X8_9FUNG</name>
<dbReference type="EMBL" id="BAABUK010000015">
    <property type="protein sequence ID" value="GAA5813103.1"/>
    <property type="molecule type" value="Genomic_DNA"/>
</dbReference>
<dbReference type="InterPro" id="IPR019396">
    <property type="entry name" value="TM_Fragile-X-F-assoc"/>
</dbReference>
<feature type="compositionally biased region" description="Low complexity" evidence="2">
    <location>
        <begin position="60"/>
        <end position="75"/>
    </location>
</feature>
<dbReference type="PANTHER" id="PTHR22957">
    <property type="entry name" value="TBC1 DOMAIN FAMILY MEMBER GTPASE-ACTIVATING PROTEIN"/>
    <property type="match status" value="1"/>
</dbReference>
<feature type="transmembrane region" description="Helical" evidence="3">
    <location>
        <begin position="1044"/>
        <end position="1061"/>
    </location>
</feature>
<accession>A0ABP9Z1X8</accession>
<keyword evidence="1" id="KW-0343">GTPase activation</keyword>
<evidence type="ECO:0000256" key="1">
    <source>
        <dbReference type="ARBA" id="ARBA00022468"/>
    </source>
</evidence>
<keyword evidence="3" id="KW-0812">Transmembrane</keyword>
<dbReference type="InterPro" id="IPR000195">
    <property type="entry name" value="Rab-GAP-TBC_dom"/>
</dbReference>
<dbReference type="PROSITE" id="PS50086">
    <property type="entry name" value="TBC_RABGAP"/>
    <property type="match status" value="1"/>
</dbReference>
<dbReference type="Proteomes" id="UP001473302">
    <property type="component" value="Unassembled WGS sequence"/>
</dbReference>
<dbReference type="PROSITE" id="PS50076">
    <property type="entry name" value="DNAJ_2"/>
    <property type="match status" value="1"/>
</dbReference>
<dbReference type="InterPro" id="IPR001623">
    <property type="entry name" value="DnaJ_domain"/>
</dbReference>
<dbReference type="PRINTS" id="PR00625">
    <property type="entry name" value="JDOMAIN"/>
</dbReference>
<dbReference type="Pfam" id="PF00226">
    <property type="entry name" value="DnaJ"/>
    <property type="match status" value="1"/>
</dbReference>
<dbReference type="Pfam" id="PF00566">
    <property type="entry name" value="RabGAP-TBC"/>
    <property type="match status" value="1"/>
</dbReference>
<feature type="compositionally biased region" description="Low complexity" evidence="2">
    <location>
        <begin position="25"/>
        <end position="39"/>
    </location>
</feature>
<feature type="compositionally biased region" description="Polar residues" evidence="2">
    <location>
        <begin position="50"/>
        <end position="59"/>
    </location>
</feature>
<dbReference type="SMART" id="SM00164">
    <property type="entry name" value="TBC"/>
    <property type="match status" value="1"/>
</dbReference>
<feature type="domain" description="J" evidence="4">
    <location>
        <begin position="800"/>
        <end position="862"/>
    </location>
</feature>
<dbReference type="PANTHER" id="PTHR22957:SF502">
    <property type="entry name" value="SMALL G PROTEIN SIGNALING MODULATOR 2-RELATED"/>
    <property type="match status" value="1"/>
</dbReference>
<evidence type="ECO:0000256" key="2">
    <source>
        <dbReference type="SAM" id="MobiDB-lite"/>
    </source>
</evidence>
<feature type="compositionally biased region" description="Basic and acidic residues" evidence="2">
    <location>
        <begin position="40"/>
        <end position="49"/>
    </location>
</feature>
<dbReference type="Gene3D" id="1.10.8.270">
    <property type="entry name" value="putative rabgap domain of human tbc1 domain family member 14 like domains"/>
    <property type="match status" value="1"/>
</dbReference>
<feature type="transmembrane region" description="Helical" evidence="3">
    <location>
        <begin position="886"/>
        <end position="907"/>
    </location>
</feature>
<feature type="transmembrane region" description="Helical" evidence="3">
    <location>
        <begin position="1067"/>
        <end position="1089"/>
    </location>
</feature>
<evidence type="ECO:0000313" key="6">
    <source>
        <dbReference type="EMBL" id="GAA5813103.1"/>
    </source>
</evidence>
<feature type="region of interest" description="Disordered" evidence="2">
    <location>
        <begin position="1"/>
        <end position="75"/>
    </location>
</feature>
<feature type="transmembrane region" description="Helical" evidence="3">
    <location>
        <begin position="1110"/>
        <end position="1132"/>
    </location>
</feature>
<dbReference type="Pfam" id="PF10269">
    <property type="entry name" value="Tmemb_185A"/>
    <property type="match status" value="2"/>
</dbReference>
<dbReference type="SUPFAM" id="SSF46565">
    <property type="entry name" value="Chaperone J-domain"/>
    <property type="match status" value="1"/>
</dbReference>
<feature type="region of interest" description="Disordered" evidence="2">
    <location>
        <begin position="952"/>
        <end position="980"/>
    </location>
</feature>
<dbReference type="SMART" id="SM00271">
    <property type="entry name" value="DnaJ"/>
    <property type="match status" value="1"/>
</dbReference>
<feature type="transmembrane region" description="Helical" evidence="3">
    <location>
        <begin position="1144"/>
        <end position="1170"/>
    </location>
</feature>
<dbReference type="Gene3D" id="1.10.472.80">
    <property type="entry name" value="Ypt/Rab-GAP domain of gyp1p, domain 3"/>
    <property type="match status" value="1"/>
</dbReference>
<feature type="compositionally biased region" description="Acidic residues" evidence="2">
    <location>
        <begin position="964"/>
        <end position="974"/>
    </location>
</feature>
<evidence type="ECO:0000259" key="4">
    <source>
        <dbReference type="PROSITE" id="PS50076"/>
    </source>
</evidence>
<proteinExistence type="predicted"/>
<feature type="compositionally biased region" description="Polar residues" evidence="2">
    <location>
        <begin position="1"/>
        <end position="13"/>
    </location>
</feature>
<dbReference type="InterPro" id="IPR035969">
    <property type="entry name" value="Rab-GAP_TBC_sf"/>
</dbReference>
<dbReference type="InterPro" id="IPR036869">
    <property type="entry name" value="J_dom_sf"/>
</dbReference>
<evidence type="ECO:0000313" key="7">
    <source>
        <dbReference type="Proteomes" id="UP001473302"/>
    </source>
</evidence>
<dbReference type="PROSITE" id="PS00636">
    <property type="entry name" value="DNAJ_1"/>
    <property type="match status" value="1"/>
</dbReference>
<dbReference type="Gene3D" id="1.10.287.110">
    <property type="entry name" value="DnaJ domain"/>
    <property type="match status" value="1"/>
</dbReference>
<dbReference type="InterPro" id="IPR018253">
    <property type="entry name" value="DnaJ_domain_CS"/>
</dbReference>
<evidence type="ECO:0000256" key="3">
    <source>
        <dbReference type="SAM" id="Phobius"/>
    </source>
</evidence>
<dbReference type="SUPFAM" id="SSF47923">
    <property type="entry name" value="Ypt/Rab-GAP domain of gyp1p"/>
    <property type="match status" value="2"/>
</dbReference>